<dbReference type="Gene3D" id="3.40.630.30">
    <property type="match status" value="1"/>
</dbReference>
<dbReference type="InterPro" id="IPR000182">
    <property type="entry name" value="GNAT_dom"/>
</dbReference>
<name>A0A381XM15_9ZZZZ</name>
<accession>A0A381XM15</accession>
<dbReference type="PROSITE" id="PS51186">
    <property type="entry name" value="GNAT"/>
    <property type="match status" value="1"/>
</dbReference>
<sequence length="144" mass="15849">VVSEGGTYPYAPETTSDEARSYWMAPPAKTYVALDRDRIFGTYFLKPNQPGLGSHVANAGFMVDPDRQGRGIGRAMVEHALMEAHQIGYRAMQFNLVVRTNVAALALWGKVGFDIVGTLPGAFHHSELGFVDAYVMYKSLDGHR</sequence>
<proteinExistence type="predicted"/>
<dbReference type="InterPro" id="IPR052742">
    <property type="entry name" value="Mito_N-acetyltransferase"/>
</dbReference>
<dbReference type="Pfam" id="PF00583">
    <property type="entry name" value="Acetyltransf_1"/>
    <property type="match status" value="1"/>
</dbReference>
<reference evidence="2" key="1">
    <citation type="submission" date="2018-05" db="EMBL/GenBank/DDBJ databases">
        <authorList>
            <person name="Lanie J.A."/>
            <person name="Ng W.-L."/>
            <person name="Kazmierczak K.M."/>
            <person name="Andrzejewski T.M."/>
            <person name="Davidsen T.M."/>
            <person name="Wayne K.J."/>
            <person name="Tettelin H."/>
            <person name="Glass J.I."/>
            <person name="Rusch D."/>
            <person name="Podicherti R."/>
            <person name="Tsui H.-C.T."/>
            <person name="Winkler M.E."/>
        </authorList>
    </citation>
    <scope>NUCLEOTIDE SEQUENCE</scope>
</reference>
<dbReference type="AlphaFoldDB" id="A0A381XM15"/>
<protein>
    <recommendedName>
        <fullName evidence="1">N-acetyltransferase domain-containing protein</fullName>
    </recommendedName>
</protein>
<dbReference type="SUPFAM" id="SSF55729">
    <property type="entry name" value="Acyl-CoA N-acyltransferases (Nat)"/>
    <property type="match status" value="1"/>
</dbReference>
<dbReference type="EMBL" id="UINC01015521">
    <property type="protein sequence ID" value="SVA65293.1"/>
    <property type="molecule type" value="Genomic_DNA"/>
</dbReference>
<dbReference type="PANTHER" id="PTHR43138:SF1">
    <property type="entry name" value="N-ACETYLTRANSFERASE ACA1"/>
    <property type="match status" value="1"/>
</dbReference>
<organism evidence="2">
    <name type="scientific">marine metagenome</name>
    <dbReference type="NCBI Taxonomy" id="408172"/>
    <lineage>
        <taxon>unclassified sequences</taxon>
        <taxon>metagenomes</taxon>
        <taxon>ecological metagenomes</taxon>
    </lineage>
</organism>
<evidence type="ECO:0000259" key="1">
    <source>
        <dbReference type="PROSITE" id="PS51186"/>
    </source>
</evidence>
<dbReference type="GO" id="GO:0016747">
    <property type="term" value="F:acyltransferase activity, transferring groups other than amino-acyl groups"/>
    <property type="evidence" value="ECO:0007669"/>
    <property type="project" value="InterPro"/>
</dbReference>
<feature type="domain" description="N-acetyltransferase" evidence="1">
    <location>
        <begin position="1"/>
        <end position="141"/>
    </location>
</feature>
<evidence type="ECO:0000313" key="2">
    <source>
        <dbReference type="EMBL" id="SVA65293.1"/>
    </source>
</evidence>
<dbReference type="InterPro" id="IPR016181">
    <property type="entry name" value="Acyl_CoA_acyltransferase"/>
</dbReference>
<dbReference type="CDD" id="cd04301">
    <property type="entry name" value="NAT_SF"/>
    <property type="match status" value="1"/>
</dbReference>
<dbReference type="PANTHER" id="PTHR43138">
    <property type="entry name" value="ACETYLTRANSFERASE, GNAT FAMILY"/>
    <property type="match status" value="1"/>
</dbReference>
<gene>
    <name evidence="2" type="ORF">METZ01_LOCUS118147</name>
</gene>
<feature type="non-terminal residue" evidence="2">
    <location>
        <position position="1"/>
    </location>
</feature>